<feature type="transmembrane region" description="Helical" evidence="1">
    <location>
        <begin position="6"/>
        <end position="24"/>
    </location>
</feature>
<evidence type="ECO:0000256" key="1">
    <source>
        <dbReference type="SAM" id="Phobius"/>
    </source>
</evidence>
<dbReference type="EMBL" id="BK059091">
    <property type="protein sequence ID" value="DAE28694.1"/>
    <property type="molecule type" value="Genomic_DNA"/>
</dbReference>
<sequence length="30" mass="3719">MIDDTYTYMYMIVDIFYFLFDVAAQMQLRT</sequence>
<name>A0A8S5RB96_9VIRU</name>
<keyword evidence="1" id="KW-0472">Membrane</keyword>
<proteinExistence type="predicted"/>
<protein>
    <submittedName>
        <fullName evidence="2">Uncharacterized protein</fullName>
    </submittedName>
</protein>
<organism evidence="2">
    <name type="scientific">virus sp. ctmTa7</name>
    <dbReference type="NCBI Taxonomy" id="2828255"/>
    <lineage>
        <taxon>Viruses</taxon>
    </lineage>
</organism>
<reference evidence="2" key="1">
    <citation type="journal article" date="2021" name="Proc. Natl. Acad. Sci. U.S.A.">
        <title>A Catalog of Tens of Thousands of Viruses from Human Metagenomes Reveals Hidden Associations with Chronic Diseases.</title>
        <authorList>
            <person name="Tisza M.J."/>
            <person name="Buck C.B."/>
        </authorList>
    </citation>
    <scope>NUCLEOTIDE SEQUENCE</scope>
    <source>
        <strain evidence="2">CtmTa7</strain>
    </source>
</reference>
<keyword evidence="1" id="KW-1133">Transmembrane helix</keyword>
<accession>A0A8S5RB96</accession>
<keyword evidence="1" id="KW-0812">Transmembrane</keyword>
<evidence type="ECO:0000313" key="2">
    <source>
        <dbReference type="EMBL" id="DAE28694.1"/>
    </source>
</evidence>